<reference evidence="3 4" key="1">
    <citation type="journal article" date="2016" name="Genome Announc.">
        <title>Draft Genome Sequence of Planomonospora sphaerica JCM9374, a Rare Actinomycete.</title>
        <authorList>
            <person name="Dohra H."/>
            <person name="Suzuki T."/>
            <person name="Inoue Y."/>
            <person name="Kodani S."/>
        </authorList>
    </citation>
    <scope>NUCLEOTIDE SEQUENCE [LARGE SCALE GENOMIC DNA]</scope>
    <source>
        <strain evidence="3 4">JCM 9374</strain>
    </source>
</reference>
<dbReference type="InterPro" id="IPR038717">
    <property type="entry name" value="Tc1-like_DDE_dom"/>
</dbReference>
<dbReference type="Pfam" id="PF13551">
    <property type="entry name" value="HTH_29"/>
    <property type="match status" value="1"/>
</dbReference>
<protein>
    <submittedName>
        <fullName evidence="3">Transposase</fullName>
    </submittedName>
</protein>
<feature type="domain" description="Winged helix-turn helix" evidence="2">
    <location>
        <begin position="91"/>
        <end position="148"/>
    </location>
</feature>
<evidence type="ECO:0000313" key="4">
    <source>
        <dbReference type="Proteomes" id="UP000077701"/>
    </source>
</evidence>
<organism evidence="3 4">
    <name type="scientific">Planomonospora sphaerica</name>
    <dbReference type="NCBI Taxonomy" id="161355"/>
    <lineage>
        <taxon>Bacteria</taxon>
        <taxon>Bacillati</taxon>
        <taxon>Actinomycetota</taxon>
        <taxon>Actinomycetes</taxon>
        <taxon>Streptosporangiales</taxon>
        <taxon>Streptosporangiaceae</taxon>
        <taxon>Planomonospora</taxon>
    </lineage>
</organism>
<dbReference type="InterPro" id="IPR047655">
    <property type="entry name" value="Transpos_IS630-like"/>
</dbReference>
<dbReference type="STRING" id="161355.PS9374_04564"/>
<gene>
    <name evidence="3" type="ORF">PS9374_04564</name>
</gene>
<dbReference type="NCBIfam" id="NF033545">
    <property type="entry name" value="transpos_IS630"/>
    <property type="match status" value="1"/>
</dbReference>
<dbReference type="GO" id="GO:0003676">
    <property type="term" value="F:nucleic acid binding"/>
    <property type="evidence" value="ECO:0007669"/>
    <property type="project" value="InterPro"/>
</dbReference>
<sequence length="339" mass="37992">MAKLGRRATFEERLRACQLIESGKSPDLVAEILGFGRATVFEWLREYRTLGPDGLRTKKTRGPAAKLTDTQLARLHALIVGTDPRQLSFGFALWTRAMVAELIRREFKVKLSPVSVGRVLAKLGMSPQRPLYRAYQQNPAAVTEWKQQTFPAIAAEAKRLGAVVFFADEAAVRTDYHAGTTWAPIGRTPVVATTGARRSVMMISAVSPRGELRFQLFDQGLDADAFIGFCKRLLADADRPVFLIVDDSRVHRAKKVKQFVEDSQGRLSLFFLPPYSPELNSDEWVWKNVKHDRIARASARSVEELKTLALGALRRLQKLPALVRSFFADPHLAYIGECL</sequence>
<dbReference type="InterPro" id="IPR025959">
    <property type="entry name" value="Winged_HTH_dom"/>
</dbReference>
<evidence type="ECO:0000259" key="2">
    <source>
        <dbReference type="Pfam" id="PF13592"/>
    </source>
</evidence>
<dbReference type="Pfam" id="PF13358">
    <property type="entry name" value="DDE_3"/>
    <property type="match status" value="1"/>
</dbReference>
<keyword evidence="4" id="KW-1185">Reference proteome</keyword>
<comment type="caution">
    <text evidence="3">The sequence shown here is derived from an EMBL/GenBank/DDBJ whole genome shotgun (WGS) entry which is preliminary data.</text>
</comment>
<dbReference type="EMBL" id="BDCX01000011">
    <property type="protein sequence ID" value="GAT68899.1"/>
    <property type="molecule type" value="Genomic_DNA"/>
</dbReference>
<dbReference type="Proteomes" id="UP000077701">
    <property type="component" value="Unassembled WGS sequence"/>
</dbReference>
<dbReference type="SUPFAM" id="SSF46689">
    <property type="entry name" value="Homeodomain-like"/>
    <property type="match status" value="1"/>
</dbReference>
<dbReference type="InterPro" id="IPR009057">
    <property type="entry name" value="Homeodomain-like_sf"/>
</dbReference>
<dbReference type="InterPro" id="IPR036397">
    <property type="entry name" value="RNaseH_sf"/>
</dbReference>
<dbReference type="Pfam" id="PF13592">
    <property type="entry name" value="HTH_33"/>
    <property type="match status" value="1"/>
</dbReference>
<proteinExistence type="predicted"/>
<dbReference type="AlphaFoldDB" id="A0A171DJ77"/>
<evidence type="ECO:0000259" key="1">
    <source>
        <dbReference type="Pfam" id="PF13358"/>
    </source>
</evidence>
<feature type="domain" description="Tc1-like transposase DDE" evidence="1">
    <location>
        <begin position="164"/>
        <end position="306"/>
    </location>
</feature>
<dbReference type="RefSeq" id="WP_068899838.1">
    <property type="nucleotide sequence ID" value="NZ_BDCX01000011.1"/>
</dbReference>
<dbReference type="Gene3D" id="3.30.420.10">
    <property type="entry name" value="Ribonuclease H-like superfamily/Ribonuclease H"/>
    <property type="match status" value="1"/>
</dbReference>
<dbReference type="OrthoDB" id="341531at2"/>
<dbReference type="PANTHER" id="PTHR46564:SF1">
    <property type="entry name" value="TRANSPOSASE"/>
    <property type="match status" value="1"/>
</dbReference>
<evidence type="ECO:0000313" key="3">
    <source>
        <dbReference type="EMBL" id="GAT68899.1"/>
    </source>
</evidence>
<name>A0A171DJ77_9ACTN</name>
<dbReference type="PANTHER" id="PTHR46564">
    <property type="entry name" value="TRANSPOSASE"/>
    <property type="match status" value="1"/>
</dbReference>
<reference evidence="4" key="2">
    <citation type="submission" date="2016-04" db="EMBL/GenBank/DDBJ databases">
        <title>Planomonospora sphaerica JCM9374 whole genome shotgun sequence.</title>
        <authorList>
            <person name="Suzuki T."/>
            <person name="Dohra H."/>
            <person name="Kodani S."/>
        </authorList>
    </citation>
    <scope>NUCLEOTIDE SEQUENCE [LARGE SCALE GENOMIC DNA]</scope>
    <source>
        <strain evidence="4">JCM 9374</strain>
    </source>
</reference>
<accession>A0A171DJ77</accession>